<dbReference type="InterPro" id="IPR002048">
    <property type="entry name" value="EF_hand_dom"/>
</dbReference>
<feature type="domain" description="EF-hand" evidence="7">
    <location>
        <begin position="17"/>
        <end position="52"/>
    </location>
</feature>
<dbReference type="Gene3D" id="1.10.238.10">
    <property type="entry name" value="EF-hand"/>
    <property type="match status" value="2"/>
</dbReference>
<dbReference type="PROSITE" id="PS00018">
    <property type="entry name" value="EF_HAND_1"/>
    <property type="match status" value="3"/>
</dbReference>
<evidence type="ECO:0000256" key="4">
    <source>
        <dbReference type="ARBA" id="ARBA00023179"/>
    </source>
</evidence>
<name>A0A8S4C2A4_9TELE</name>
<gene>
    <name evidence="8" type="ORF">MMEN_LOCUS21269</name>
</gene>
<keyword evidence="9" id="KW-1185">Reference proteome</keyword>
<reference evidence="8" key="1">
    <citation type="submission" date="2021-05" db="EMBL/GenBank/DDBJ databases">
        <authorList>
            <person name="Tigano A."/>
        </authorList>
    </citation>
    <scope>NUCLEOTIDE SEQUENCE</scope>
</reference>
<dbReference type="Pfam" id="PF13499">
    <property type="entry name" value="EF-hand_7"/>
    <property type="match status" value="2"/>
</dbReference>
<comment type="caution">
    <text evidence="8">The sequence shown here is derived from an EMBL/GenBank/DDBJ whole genome shotgun (WGS) entry which is preliminary data.</text>
</comment>
<evidence type="ECO:0000256" key="2">
    <source>
        <dbReference type="ARBA" id="ARBA00022737"/>
    </source>
</evidence>
<dbReference type="OrthoDB" id="26525at2759"/>
<sequence>MKPTDAQSDARSFLTEEMIQEFKAAFDMFDTDGGGDISTKELGTVMRMLGQNPSREELDAIIEEVDEDGSGTIDFEEFLVMMVQQLKEDQAGKSEEELSECFRIFDKYDVRQNGDGFVDREEFGEILHLTGEPVTEEDIDEMFGESDNNKDGKIDFDEFLKMMENVQ</sequence>
<accession>A0A8S4C2A4</accession>
<organism evidence="8 9">
    <name type="scientific">Menidia menidia</name>
    <name type="common">Atlantic silverside</name>
    <dbReference type="NCBI Taxonomy" id="238744"/>
    <lineage>
        <taxon>Eukaryota</taxon>
        <taxon>Metazoa</taxon>
        <taxon>Chordata</taxon>
        <taxon>Craniata</taxon>
        <taxon>Vertebrata</taxon>
        <taxon>Euteleostomi</taxon>
        <taxon>Actinopterygii</taxon>
        <taxon>Neopterygii</taxon>
        <taxon>Teleostei</taxon>
        <taxon>Neoteleostei</taxon>
        <taxon>Acanthomorphata</taxon>
        <taxon>Ovalentaria</taxon>
        <taxon>Atherinomorphae</taxon>
        <taxon>Atheriniformes</taxon>
        <taxon>Atherinopsidae</taxon>
        <taxon>Menidiinae</taxon>
        <taxon>Menidia</taxon>
    </lineage>
</organism>
<dbReference type="PROSITE" id="PS50222">
    <property type="entry name" value="EF_HAND_2"/>
    <property type="match status" value="4"/>
</dbReference>
<dbReference type="GO" id="GO:0016460">
    <property type="term" value="C:myosin II complex"/>
    <property type="evidence" value="ECO:0007669"/>
    <property type="project" value="TreeGrafter"/>
</dbReference>
<dbReference type="InterPro" id="IPR011992">
    <property type="entry name" value="EF-hand-dom_pair"/>
</dbReference>
<dbReference type="InterPro" id="IPR050230">
    <property type="entry name" value="CALM/Myosin/TropC-like"/>
</dbReference>
<dbReference type="Proteomes" id="UP000677803">
    <property type="component" value="Unassembled WGS sequence"/>
</dbReference>
<keyword evidence="2" id="KW-0677">Repeat</keyword>
<evidence type="ECO:0000313" key="8">
    <source>
        <dbReference type="EMBL" id="CAG6021049.1"/>
    </source>
</evidence>
<evidence type="ECO:0000259" key="7">
    <source>
        <dbReference type="PROSITE" id="PS50222"/>
    </source>
</evidence>
<keyword evidence="3" id="KW-0106">Calcium</keyword>
<evidence type="ECO:0000256" key="1">
    <source>
        <dbReference type="ARBA" id="ARBA00022723"/>
    </source>
</evidence>
<dbReference type="GO" id="GO:0005509">
    <property type="term" value="F:calcium ion binding"/>
    <property type="evidence" value="ECO:0007669"/>
    <property type="project" value="InterPro"/>
</dbReference>
<dbReference type="InterPro" id="IPR018247">
    <property type="entry name" value="EF_Hand_1_Ca_BS"/>
</dbReference>
<protein>
    <recommendedName>
        <fullName evidence="6">Troponin C, skeletal muscle</fullName>
    </recommendedName>
</protein>
<proteinExistence type="inferred from homology"/>
<evidence type="ECO:0000256" key="6">
    <source>
        <dbReference type="ARBA" id="ARBA00044117"/>
    </source>
</evidence>
<dbReference type="SMART" id="SM00054">
    <property type="entry name" value="EFh"/>
    <property type="match status" value="4"/>
</dbReference>
<evidence type="ECO:0000256" key="5">
    <source>
        <dbReference type="ARBA" id="ARBA00038202"/>
    </source>
</evidence>
<comment type="similarity">
    <text evidence="5">Belongs to the troponin C family.</text>
</comment>
<keyword evidence="1" id="KW-0479">Metal-binding</keyword>
<dbReference type="AlphaFoldDB" id="A0A8S4C2A4"/>
<feature type="domain" description="EF-hand" evidence="7">
    <location>
        <begin position="53"/>
        <end position="88"/>
    </location>
</feature>
<dbReference type="PANTHER" id="PTHR23048:SF57">
    <property type="entry name" value="TROPONIN C2, FAST SKELETAL TYPE"/>
    <property type="match status" value="1"/>
</dbReference>
<keyword evidence="4" id="KW-0514">Muscle protein</keyword>
<evidence type="ECO:0000313" key="9">
    <source>
        <dbReference type="Proteomes" id="UP000677803"/>
    </source>
</evidence>
<dbReference type="PANTHER" id="PTHR23048">
    <property type="entry name" value="MYOSIN LIGHT CHAIN 1, 3"/>
    <property type="match status" value="1"/>
</dbReference>
<feature type="domain" description="EF-hand" evidence="7">
    <location>
        <begin position="134"/>
        <end position="167"/>
    </location>
</feature>
<dbReference type="FunFam" id="1.10.238.10:FF:000107">
    <property type="entry name" value="Troponin C, skeletal muscle"/>
    <property type="match status" value="1"/>
</dbReference>
<dbReference type="EMBL" id="CAJRST010041110">
    <property type="protein sequence ID" value="CAG6021049.1"/>
    <property type="molecule type" value="Genomic_DNA"/>
</dbReference>
<feature type="domain" description="EF-hand" evidence="7">
    <location>
        <begin position="93"/>
        <end position="133"/>
    </location>
</feature>
<dbReference type="SUPFAM" id="SSF47473">
    <property type="entry name" value="EF-hand"/>
    <property type="match status" value="1"/>
</dbReference>
<dbReference type="CDD" id="cd00051">
    <property type="entry name" value="EFh"/>
    <property type="match status" value="2"/>
</dbReference>
<evidence type="ECO:0000256" key="3">
    <source>
        <dbReference type="ARBA" id="ARBA00022837"/>
    </source>
</evidence>